<reference evidence="1 2" key="1">
    <citation type="submission" date="2018-11" db="EMBL/GenBank/DDBJ databases">
        <title>Genome assembly of Steccherinum ochraceum LE-BIN_3174, the white-rot fungus of the Steccherinaceae family (The Residual Polyporoid clade, Polyporales, Basidiomycota).</title>
        <authorList>
            <person name="Fedorova T.V."/>
            <person name="Glazunova O.A."/>
            <person name="Landesman E.O."/>
            <person name="Moiseenko K.V."/>
            <person name="Psurtseva N.V."/>
            <person name="Savinova O.S."/>
            <person name="Shakhova N.V."/>
            <person name="Tyazhelova T.V."/>
            <person name="Vasina D.V."/>
        </authorList>
    </citation>
    <scope>NUCLEOTIDE SEQUENCE [LARGE SCALE GENOMIC DNA]</scope>
    <source>
        <strain evidence="1 2">LE-BIN_3174</strain>
    </source>
</reference>
<evidence type="ECO:0000313" key="1">
    <source>
        <dbReference type="EMBL" id="TCD60735.1"/>
    </source>
</evidence>
<dbReference type="OrthoDB" id="2736021at2759"/>
<sequence length="253" mass="28651">MPYICPLSASEDRYITDFCEHSLTPITDVHFKDHHQAVSKQDIGFLDYTDEDESTAQPITYVYTYKFAEPRTIGEFTGDQLPFTFIVHGQISPSDCFIIPAVGGGFTSLDGATRRDMASFWLEERPNRVSHSEWRRVRANVSKLASCTRIGLREASGLIVRRDTTDLIQIDNSTGTAKLRFEWVPKNRETEHDFPLLNHRDQAARLPSTGSQAPTEVAVTVMFSLRCTVQENMSEPTGKYYKLHARLLALSQT</sequence>
<accession>A0A4R0R6W1</accession>
<gene>
    <name evidence="1" type="ORF">EIP91_009618</name>
</gene>
<organism evidence="1 2">
    <name type="scientific">Steccherinum ochraceum</name>
    <dbReference type="NCBI Taxonomy" id="92696"/>
    <lineage>
        <taxon>Eukaryota</taxon>
        <taxon>Fungi</taxon>
        <taxon>Dikarya</taxon>
        <taxon>Basidiomycota</taxon>
        <taxon>Agaricomycotina</taxon>
        <taxon>Agaricomycetes</taxon>
        <taxon>Polyporales</taxon>
        <taxon>Steccherinaceae</taxon>
        <taxon>Steccherinum</taxon>
    </lineage>
</organism>
<dbReference type="EMBL" id="RWJN01000552">
    <property type="protein sequence ID" value="TCD60735.1"/>
    <property type="molecule type" value="Genomic_DNA"/>
</dbReference>
<evidence type="ECO:0000313" key="2">
    <source>
        <dbReference type="Proteomes" id="UP000292702"/>
    </source>
</evidence>
<proteinExistence type="predicted"/>
<keyword evidence="2" id="KW-1185">Reference proteome</keyword>
<protein>
    <submittedName>
        <fullName evidence="1">Uncharacterized protein</fullName>
    </submittedName>
</protein>
<comment type="caution">
    <text evidence="1">The sequence shown here is derived from an EMBL/GenBank/DDBJ whole genome shotgun (WGS) entry which is preliminary data.</text>
</comment>
<dbReference type="Proteomes" id="UP000292702">
    <property type="component" value="Unassembled WGS sequence"/>
</dbReference>
<name>A0A4R0R6W1_9APHY</name>
<dbReference type="AlphaFoldDB" id="A0A4R0R6W1"/>